<accession>A0A5N5J066</accession>
<dbReference type="Proteomes" id="UP000326939">
    <property type="component" value="Chromosome 19"/>
</dbReference>
<dbReference type="EMBL" id="VDCV01000019">
    <property type="protein sequence ID" value="KAB5512779.1"/>
    <property type="molecule type" value="Genomic_DNA"/>
</dbReference>
<sequence>MRTVAPYPIVGTLPARFGVSFNKPLIQNPNPLNHTYKLKFKSNIGFKSSLKCHCIKKEITDKPTEGFSVLSSDIPWERGNIWSTMALYMFNLHVPLGIGGLSIVANVLHQPVLDPQTEVSEFLLPSFCTDWIYDFCFGGNLHPTETNNPQLRQIQKPNAAASTELYAILPGILFIDWNLPRGTSSIACLAKPVVLSLLAIQILELTASLLLLKSTAKSEYEVVSFFKTDKLSKKRNWLLASSLGFGFLILLVFLTSLVADRLIGPKAVNNPIVKEILLSSDISKVACILVYCLVTPLLEEIVYRGFLLKSLASTMNWQQAVLLSSAVFSGAHFSGENFIQLFIIGCVLGCSYSCSCLLSFSSSLDMGDFENRVKERAKELKFYFKKGVKIVGDSCKKGWYKVKNMKKR</sequence>
<proteinExistence type="predicted"/>
<protein>
    <recommendedName>
        <fullName evidence="2">CAAX prenyl protease 2/Lysostaphin resistance protein A-like domain-containing protein</fullName>
    </recommendedName>
</protein>
<gene>
    <name evidence="3" type="ORF">DKX38_029807</name>
</gene>
<dbReference type="GO" id="GO:0004175">
    <property type="term" value="F:endopeptidase activity"/>
    <property type="evidence" value="ECO:0007669"/>
    <property type="project" value="UniProtKB-ARBA"/>
</dbReference>
<evidence type="ECO:0000256" key="1">
    <source>
        <dbReference type="SAM" id="Phobius"/>
    </source>
</evidence>
<feature type="domain" description="CAAX prenyl protease 2/Lysostaphin resistance protein A-like" evidence="2">
    <location>
        <begin position="284"/>
        <end position="353"/>
    </location>
</feature>
<keyword evidence="4" id="KW-1185">Reference proteome</keyword>
<feature type="transmembrane region" description="Helical" evidence="1">
    <location>
        <begin position="237"/>
        <end position="259"/>
    </location>
</feature>
<dbReference type="GO" id="GO:0080120">
    <property type="term" value="P:CAAX-box protein maturation"/>
    <property type="evidence" value="ECO:0007669"/>
    <property type="project" value="UniProtKB-ARBA"/>
</dbReference>
<evidence type="ECO:0000313" key="3">
    <source>
        <dbReference type="EMBL" id="KAB5512779.1"/>
    </source>
</evidence>
<dbReference type="Pfam" id="PF02517">
    <property type="entry name" value="Rce1-like"/>
    <property type="match status" value="1"/>
</dbReference>
<dbReference type="InterPro" id="IPR003675">
    <property type="entry name" value="Rce1/LyrA-like_dom"/>
</dbReference>
<comment type="caution">
    <text evidence="3">The sequence shown here is derived from an EMBL/GenBank/DDBJ whole genome shotgun (WGS) entry which is preliminary data.</text>
</comment>
<evidence type="ECO:0000259" key="2">
    <source>
        <dbReference type="Pfam" id="PF02517"/>
    </source>
</evidence>
<reference evidence="4" key="1">
    <citation type="journal article" date="2019" name="Gigascience">
        <title>De novo genome assembly of the endangered Acer yangbiense, a plant species with extremely small populations endemic to Yunnan Province, China.</title>
        <authorList>
            <person name="Yang J."/>
            <person name="Wariss H.M."/>
            <person name="Tao L."/>
            <person name="Zhang R."/>
            <person name="Yun Q."/>
            <person name="Hollingsworth P."/>
            <person name="Dao Z."/>
            <person name="Luo G."/>
            <person name="Guo H."/>
            <person name="Ma Y."/>
            <person name="Sun W."/>
        </authorList>
    </citation>
    <scope>NUCLEOTIDE SEQUENCE [LARGE SCALE GENOMIC DNA]</scope>
    <source>
        <strain evidence="4">cv. br00</strain>
    </source>
</reference>
<keyword evidence="1" id="KW-0472">Membrane</keyword>
<keyword evidence="1" id="KW-0812">Transmembrane</keyword>
<organism evidence="3 4">
    <name type="scientific">Salix brachista</name>
    <dbReference type="NCBI Taxonomy" id="2182728"/>
    <lineage>
        <taxon>Eukaryota</taxon>
        <taxon>Viridiplantae</taxon>
        <taxon>Streptophyta</taxon>
        <taxon>Embryophyta</taxon>
        <taxon>Tracheophyta</taxon>
        <taxon>Spermatophyta</taxon>
        <taxon>Magnoliopsida</taxon>
        <taxon>eudicotyledons</taxon>
        <taxon>Gunneridae</taxon>
        <taxon>Pentapetalae</taxon>
        <taxon>rosids</taxon>
        <taxon>fabids</taxon>
        <taxon>Malpighiales</taxon>
        <taxon>Salicaceae</taxon>
        <taxon>Saliceae</taxon>
        <taxon>Salix</taxon>
    </lineage>
</organism>
<feature type="transmembrane region" description="Helical" evidence="1">
    <location>
        <begin position="339"/>
        <end position="360"/>
    </location>
</feature>
<dbReference type="PANTHER" id="PTHR43592:SF4">
    <property type="entry name" value="CAAX AMINO TERMINAL PROTEASE FAMILY PROTEIN"/>
    <property type="match status" value="1"/>
</dbReference>
<dbReference type="AlphaFoldDB" id="A0A5N5J066"/>
<keyword evidence="1" id="KW-1133">Transmembrane helix</keyword>
<name>A0A5N5J066_9ROSI</name>
<dbReference type="PANTHER" id="PTHR43592">
    <property type="entry name" value="CAAX AMINO TERMINAL PROTEASE"/>
    <property type="match status" value="1"/>
</dbReference>
<evidence type="ECO:0000313" key="4">
    <source>
        <dbReference type="Proteomes" id="UP000326939"/>
    </source>
</evidence>